<sequence length="27" mass="3083">MTDEGLVTAWSRLHIDLCRVSADFCRS</sequence>
<evidence type="ECO:0000313" key="1">
    <source>
        <dbReference type="EMBL" id="MFD1815243.1"/>
    </source>
</evidence>
<reference evidence="2" key="1">
    <citation type="journal article" date="2019" name="Int. J. Syst. Evol. Microbiol.">
        <title>The Global Catalogue of Microorganisms (GCM) 10K type strain sequencing project: providing services to taxonomists for standard genome sequencing and annotation.</title>
        <authorList>
            <consortium name="The Broad Institute Genomics Platform"/>
            <consortium name="The Broad Institute Genome Sequencing Center for Infectious Disease"/>
            <person name="Wu L."/>
            <person name="Ma J."/>
        </authorList>
    </citation>
    <scope>NUCLEOTIDE SEQUENCE [LARGE SCALE GENOMIC DNA]</scope>
    <source>
        <strain evidence="2">DT72</strain>
    </source>
</reference>
<protein>
    <submittedName>
        <fullName evidence="1">Leader peptide</fullName>
    </submittedName>
</protein>
<evidence type="ECO:0000313" key="2">
    <source>
        <dbReference type="Proteomes" id="UP001597286"/>
    </source>
</evidence>
<proteinExistence type="predicted"/>
<gene>
    <name evidence="1" type="ORF">ACFSJG_23740</name>
</gene>
<dbReference type="Proteomes" id="UP001597286">
    <property type="component" value="Unassembled WGS sequence"/>
</dbReference>
<dbReference type="RefSeq" id="WP_378487934.1">
    <property type="nucleotide sequence ID" value="NZ_JBHUFB010000020.1"/>
</dbReference>
<organism evidence="1 2">
    <name type="scientific">Rhodococcus gannanensis</name>
    <dbReference type="NCBI Taxonomy" id="1960308"/>
    <lineage>
        <taxon>Bacteria</taxon>
        <taxon>Bacillati</taxon>
        <taxon>Actinomycetota</taxon>
        <taxon>Actinomycetes</taxon>
        <taxon>Mycobacteriales</taxon>
        <taxon>Nocardiaceae</taxon>
        <taxon>Rhodococcus</taxon>
    </lineage>
</organism>
<dbReference type="EMBL" id="JBHUFB010000020">
    <property type="protein sequence ID" value="MFD1815243.1"/>
    <property type="molecule type" value="Genomic_DNA"/>
</dbReference>
<name>A0ABW4P9M4_9NOCA</name>
<comment type="caution">
    <text evidence="1">The sequence shown here is derived from an EMBL/GenBank/DDBJ whole genome shotgun (WGS) entry which is preliminary data.</text>
</comment>
<dbReference type="InterPro" id="IPR049979">
    <property type="entry name" value="Cys_resp_CS_actino"/>
</dbReference>
<accession>A0ABW4P9M4</accession>
<dbReference type="NCBIfam" id="NF042934">
    <property type="entry name" value="cis_reg_atten"/>
    <property type="match status" value="1"/>
</dbReference>
<keyword evidence="2" id="KW-1185">Reference proteome</keyword>